<protein>
    <submittedName>
        <fullName evidence="5">Alpha/beta fold hydrolase</fullName>
    </submittedName>
</protein>
<evidence type="ECO:0000313" key="5">
    <source>
        <dbReference type="EMBL" id="MBX7482010.1"/>
    </source>
</evidence>
<dbReference type="InterPro" id="IPR002471">
    <property type="entry name" value="Pept_S9_AS"/>
</dbReference>
<dbReference type="InterPro" id="IPR050261">
    <property type="entry name" value="FrsA_esterase"/>
</dbReference>
<accession>A0ABS7J7R4</accession>
<evidence type="ECO:0000259" key="4">
    <source>
        <dbReference type="Pfam" id="PF12697"/>
    </source>
</evidence>
<evidence type="ECO:0000313" key="6">
    <source>
        <dbReference type="Proteomes" id="UP000755104"/>
    </source>
</evidence>
<evidence type="ECO:0000256" key="1">
    <source>
        <dbReference type="ARBA" id="ARBA00022801"/>
    </source>
</evidence>
<organism evidence="5 6">
    <name type="scientific">Qipengyuania qiaonensis</name>
    <dbReference type="NCBI Taxonomy" id="2867240"/>
    <lineage>
        <taxon>Bacteria</taxon>
        <taxon>Pseudomonadati</taxon>
        <taxon>Pseudomonadota</taxon>
        <taxon>Alphaproteobacteria</taxon>
        <taxon>Sphingomonadales</taxon>
        <taxon>Erythrobacteraceae</taxon>
        <taxon>Qipengyuania</taxon>
    </lineage>
</organism>
<sequence>MIIAFKRLAGLVMLSATCFSTPLQAQVPETPAAVPWAVPPTIRIELLSLTFDNLGTSLSGILYVPEGARELPVAVVLHSAAGPSQDAALYEHLKQMLPPLGMAVFVFDRRGSGASGGDDPRSTDFDVLASDAVAARARLAILPQIDPSRIGFWGLSQGGWIALLAAARMPDAAFAISVSAPITAADVQMNYAVENILRIKGYSQGDIDEAIDARRAVDDYTRGHLDRASAERFVAAARLRPWWKHIYLEGNIDDPTWLGQIEADPLRALDGSRVPTLMIFGQADPWIPVGASIAALDGSAARRPNVSVHVVAGADHMMMLGVDPKEQIDPAAFDGQRPDASEYFGLLASWLERRGLTTRTATQPSPR</sequence>
<dbReference type="InterPro" id="IPR029058">
    <property type="entry name" value="AB_hydrolase_fold"/>
</dbReference>
<evidence type="ECO:0000256" key="2">
    <source>
        <dbReference type="ARBA" id="ARBA00038115"/>
    </source>
</evidence>
<dbReference type="GO" id="GO:0016787">
    <property type="term" value="F:hydrolase activity"/>
    <property type="evidence" value="ECO:0007669"/>
    <property type="project" value="UniProtKB-KW"/>
</dbReference>
<comment type="caution">
    <text evidence="5">The sequence shown here is derived from an EMBL/GenBank/DDBJ whole genome shotgun (WGS) entry which is preliminary data.</text>
</comment>
<dbReference type="Proteomes" id="UP000755104">
    <property type="component" value="Unassembled WGS sequence"/>
</dbReference>
<dbReference type="PANTHER" id="PTHR22946">
    <property type="entry name" value="DIENELACTONE HYDROLASE DOMAIN-CONTAINING PROTEIN-RELATED"/>
    <property type="match status" value="1"/>
</dbReference>
<proteinExistence type="inferred from homology"/>
<keyword evidence="3" id="KW-0732">Signal</keyword>
<name>A0ABS7J7R4_9SPHN</name>
<dbReference type="EMBL" id="JAIGNO010000003">
    <property type="protein sequence ID" value="MBX7482010.1"/>
    <property type="molecule type" value="Genomic_DNA"/>
</dbReference>
<comment type="similarity">
    <text evidence="2">Belongs to the AB hydrolase superfamily. FUS2 hydrolase family.</text>
</comment>
<feature type="signal peptide" evidence="3">
    <location>
        <begin position="1"/>
        <end position="25"/>
    </location>
</feature>
<dbReference type="PANTHER" id="PTHR22946:SF9">
    <property type="entry name" value="POLYKETIDE TRANSFERASE AF380"/>
    <property type="match status" value="1"/>
</dbReference>
<dbReference type="SUPFAM" id="SSF53474">
    <property type="entry name" value="alpha/beta-Hydrolases"/>
    <property type="match status" value="1"/>
</dbReference>
<feature type="domain" description="AB hydrolase-1" evidence="4">
    <location>
        <begin position="76"/>
        <end position="324"/>
    </location>
</feature>
<dbReference type="RefSeq" id="WP_221556662.1">
    <property type="nucleotide sequence ID" value="NZ_JAIGNO010000003.1"/>
</dbReference>
<keyword evidence="6" id="KW-1185">Reference proteome</keyword>
<feature type="chain" id="PRO_5047095139" evidence="3">
    <location>
        <begin position="26"/>
        <end position="367"/>
    </location>
</feature>
<evidence type="ECO:0000256" key="3">
    <source>
        <dbReference type="SAM" id="SignalP"/>
    </source>
</evidence>
<dbReference type="Pfam" id="PF12697">
    <property type="entry name" value="Abhydrolase_6"/>
    <property type="match status" value="1"/>
</dbReference>
<dbReference type="Gene3D" id="3.40.50.1820">
    <property type="entry name" value="alpha/beta hydrolase"/>
    <property type="match status" value="1"/>
</dbReference>
<dbReference type="PROSITE" id="PS00708">
    <property type="entry name" value="PRO_ENDOPEP_SER"/>
    <property type="match status" value="1"/>
</dbReference>
<gene>
    <name evidence="5" type="ORF">K3174_05670</name>
</gene>
<dbReference type="InterPro" id="IPR000073">
    <property type="entry name" value="AB_hydrolase_1"/>
</dbReference>
<keyword evidence="1 5" id="KW-0378">Hydrolase</keyword>
<reference evidence="5 6" key="1">
    <citation type="submission" date="2021-08" db="EMBL/GenBank/DDBJ databases">
        <title>Comparative Genomics Analysis of the Genus Qipengyuania Reveals Extensive Genetic Diversity and Metabolic Versatility, Including the Description of Fifteen Novel Species.</title>
        <authorList>
            <person name="Liu Y."/>
        </authorList>
    </citation>
    <scope>NUCLEOTIDE SEQUENCE [LARGE SCALE GENOMIC DNA]</scope>
    <source>
        <strain evidence="5 6">6D47A</strain>
    </source>
</reference>